<reference evidence="2" key="1">
    <citation type="submission" date="2022-03" db="EMBL/GenBank/DDBJ databases">
        <title>De novo assembled genomes of Belliella spp. (Cyclobacteriaceae) strains.</title>
        <authorList>
            <person name="Szabo A."/>
            <person name="Korponai K."/>
            <person name="Felfoldi T."/>
        </authorList>
    </citation>
    <scope>NUCLEOTIDE SEQUENCE</scope>
    <source>
        <strain evidence="2">DSM 111904</strain>
    </source>
</reference>
<sequence>MKASKIYSHLIIKPYSDLSGMAELCLIALRSESGKKQQSDQTESLKPTEDPGLSAFDILFERKPKNPI</sequence>
<accession>A0ABS9UWF4</accession>
<organism evidence="2 3">
    <name type="scientific">Belliella filtrata</name>
    <dbReference type="NCBI Taxonomy" id="2923435"/>
    <lineage>
        <taxon>Bacteria</taxon>
        <taxon>Pseudomonadati</taxon>
        <taxon>Bacteroidota</taxon>
        <taxon>Cytophagia</taxon>
        <taxon>Cytophagales</taxon>
        <taxon>Cyclobacteriaceae</taxon>
        <taxon>Belliella</taxon>
    </lineage>
</organism>
<comment type="caution">
    <text evidence="2">The sequence shown here is derived from an EMBL/GenBank/DDBJ whole genome shotgun (WGS) entry which is preliminary data.</text>
</comment>
<dbReference type="Proteomes" id="UP001165489">
    <property type="component" value="Unassembled WGS sequence"/>
</dbReference>
<evidence type="ECO:0000256" key="1">
    <source>
        <dbReference type="SAM" id="MobiDB-lite"/>
    </source>
</evidence>
<evidence type="ECO:0000313" key="2">
    <source>
        <dbReference type="EMBL" id="MCH7408143.1"/>
    </source>
</evidence>
<proteinExistence type="predicted"/>
<dbReference type="EMBL" id="JAKZGP010000002">
    <property type="protein sequence ID" value="MCH7408143.1"/>
    <property type="molecule type" value="Genomic_DNA"/>
</dbReference>
<name>A0ABS9UWF4_9BACT</name>
<protein>
    <submittedName>
        <fullName evidence="2">Uncharacterized protein</fullName>
    </submittedName>
</protein>
<keyword evidence="3" id="KW-1185">Reference proteome</keyword>
<gene>
    <name evidence="2" type="ORF">MM239_01945</name>
</gene>
<dbReference type="RefSeq" id="WP_241346145.1">
    <property type="nucleotide sequence ID" value="NZ_JAKZGP010000002.1"/>
</dbReference>
<evidence type="ECO:0000313" key="3">
    <source>
        <dbReference type="Proteomes" id="UP001165489"/>
    </source>
</evidence>
<feature type="region of interest" description="Disordered" evidence="1">
    <location>
        <begin position="32"/>
        <end position="53"/>
    </location>
</feature>